<dbReference type="EMBL" id="JARKIE010000226">
    <property type="protein sequence ID" value="KAJ7664145.1"/>
    <property type="molecule type" value="Genomic_DNA"/>
</dbReference>
<gene>
    <name evidence="2" type="ORF">B0H17DRAFT_1336784</name>
</gene>
<accession>A0AAD7CU64</accession>
<feature type="region of interest" description="Disordered" evidence="1">
    <location>
        <begin position="39"/>
        <end position="101"/>
    </location>
</feature>
<reference evidence="2" key="1">
    <citation type="submission" date="2023-03" db="EMBL/GenBank/DDBJ databases">
        <title>Massive genome expansion in bonnet fungi (Mycena s.s.) driven by repeated elements and novel gene families across ecological guilds.</title>
        <authorList>
            <consortium name="Lawrence Berkeley National Laboratory"/>
            <person name="Harder C.B."/>
            <person name="Miyauchi S."/>
            <person name="Viragh M."/>
            <person name="Kuo A."/>
            <person name="Thoen E."/>
            <person name="Andreopoulos B."/>
            <person name="Lu D."/>
            <person name="Skrede I."/>
            <person name="Drula E."/>
            <person name="Henrissat B."/>
            <person name="Morin E."/>
            <person name="Kohler A."/>
            <person name="Barry K."/>
            <person name="LaButti K."/>
            <person name="Morin E."/>
            <person name="Salamov A."/>
            <person name="Lipzen A."/>
            <person name="Mereny Z."/>
            <person name="Hegedus B."/>
            <person name="Baldrian P."/>
            <person name="Stursova M."/>
            <person name="Weitz H."/>
            <person name="Taylor A."/>
            <person name="Grigoriev I.V."/>
            <person name="Nagy L.G."/>
            <person name="Martin F."/>
            <person name="Kauserud H."/>
        </authorList>
    </citation>
    <scope>NUCLEOTIDE SEQUENCE</scope>
    <source>
        <strain evidence="2">CBHHK067</strain>
    </source>
</reference>
<sequence>MVKQHTLHGEAPVNQRSSWTALVRNAFGAGAETSALVPVDTSLPRTLPAADSERPAPRRATLSSTQNPRAARSTARGPRIRSSLCADPRASPRSLSPYGGAPRGTARAVCVAACNTSAIAPTLQLHVRPISARDVRLAPFVTLSYIRVRLAAGVTEKATTPAFGDTCECASCPRTWSPEVSAINATDASKETHDHTPRMLRTQGPPRPHEWPCGRGLRLVCARSCMLLRLSPVAAAHHEARVRVPVRAAVLPGCNADARTDLGTPRH</sequence>
<dbReference type="Proteomes" id="UP001221757">
    <property type="component" value="Unassembled WGS sequence"/>
</dbReference>
<dbReference type="AlphaFoldDB" id="A0AAD7CU64"/>
<protein>
    <submittedName>
        <fullName evidence="2">Uncharacterized protein</fullName>
    </submittedName>
</protein>
<name>A0AAD7CU64_MYCRO</name>
<feature type="region of interest" description="Disordered" evidence="1">
    <location>
        <begin position="187"/>
        <end position="208"/>
    </location>
</feature>
<feature type="compositionally biased region" description="Basic and acidic residues" evidence="1">
    <location>
        <begin position="188"/>
        <end position="197"/>
    </location>
</feature>
<evidence type="ECO:0000313" key="2">
    <source>
        <dbReference type="EMBL" id="KAJ7664145.1"/>
    </source>
</evidence>
<organism evidence="2 3">
    <name type="scientific">Mycena rosella</name>
    <name type="common">Pink bonnet</name>
    <name type="synonym">Agaricus rosellus</name>
    <dbReference type="NCBI Taxonomy" id="1033263"/>
    <lineage>
        <taxon>Eukaryota</taxon>
        <taxon>Fungi</taxon>
        <taxon>Dikarya</taxon>
        <taxon>Basidiomycota</taxon>
        <taxon>Agaricomycotina</taxon>
        <taxon>Agaricomycetes</taxon>
        <taxon>Agaricomycetidae</taxon>
        <taxon>Agaricales</taxon>
        <taxon>Marasmiineae</taxon>
        <taxon>Mycenaceae</taxon>
        <taxon>Mycena</taxon>
    </lineage>
</organism>
<comment type="caution">
    <text evidence="2">The sequence shown here is derived from an EMBL/GenBank/DDBJ whole genome shotgun (WGS) entry which is preliminary data.</text>
</comment>
<evidence type="ECO:0000256" key="1">
    <source>
        <dbReference type="SAM" id="MobiDB-lite"/>
    </source>
</evidence>
<keyword evidence="3" id="KW-1185">Reference proteome</keyword>
<evidence type="ECO:0000313" key="3">
    <source>
        <dbReference type="Proteomes" id="UP001221757"/>
    </source>
</evidence>
<proteinExistence type="predicted"/>